<evidence type="ECO:0000313" key="2">
    <source>
        <dbReference type="Proteomes" id="UP000315003"/>
    </source>
</evidence>
<protein>
    <submittedName>
        <fullName evidence="1">Uncharacterized protein</fullName>
    </submittedName>
</protein>
<dbReference type="Proteomes" id="UP000315003">
    <property type="component" value="Chromosome"/>
</dbReference>
<organism evidence="1 2">
    <name type="scientific">Stieleria bergensis</name>
    <dbReference type="NCBI Taxonomy" id="2528025"/>
    <lineage>
        <taxon>Bacteria</taxon>
        <taxon>Pseudomonadati</taxon>
        <taxon>Planctomycetota</taxon>
        <taxon>Planctomycetia</taxon>
        <taxon>Pirellulales</taxon>
        <taxon>Pirellulaceae</taxon>
        <taxon>Stieleria</taxon>
    </lineage>
</organism>
<reference evidence="1 2" key="1">
    <citation type="submission" date="2019-02" db="EMBL/GenBank/DDBJ databases">
        <title>Deep-cultivation of Planctomycetes and their phenomic and genomic characterization uncovers novel biology.</title>
        <authorList>
            <person name="Wiegand S."/>
            <person name="Jogler M."/>
            <person name="Boedeker C."/>
            <person name="Pinto D."/>
            <person name="Vollmers J."/>
            <person name="Rivas-Marin E."/>
            <person name="Kohn T."/>
            <person name="Peeters S.H."/>
            <person name="Heuer A."/>
            <person name="Rast P."/>
            <person name="Oberbeckmann S."/>
            <person name="Bunk B."/>
            <person name="Jeske O."/>
            <person name="Meyerdierks A."/>
            <person name="Storesund J.E."/>
            <person name="Kallscheuer N."/>
            <person name="Luecker S."/>
            <person name="Lage O.M."/>
            <person name="Pohl T."/>
            <person name="Merkel B.J."/>
            <person name="Hornburger P."/>
            <person name="Mueller R.-W."/>
            <person name="Bruemmer F."/>
            <person name="Labrenz M."/>
            <person name="Spormann A.M."/>
            <person name="Op den Camp H."/>
            <person name="Overmann J."/>
            <person name="Amann R."/>
            <person name="Jetten M.S.M."/>
            <person name="Mascher T."/>
            <person name="Medema M.H."/>
            <person name="Devos D.P."/>
            <person name="Kaster A.-K."/>
            <person name="Ovreas L."/>
            <person name="Rohde M."/>
            <person name="Galperin M.Y."/>
            <person name="Jogler C."/>
        </authorList>
    </citation>
    <scope>NUCLEOTIDE SEQUENCE [LARGE SCALE GENOMIC DNA]</scope>
    <source>
        <strain evidence="1 2">SV_7m_r</strain>
    </source>
</reference>
<dbReference type="EMBL" id="CP036272">
    <property type="protein sequence ID" value="QDT62074.1"/>
    <property type="molecule type" value="Genomic_DNA"/>
</dbReference>
<proteinExistence type="predicted"/>
<sequence>MCRDPRSEVLDPHQVEAVHLYNRTIDGLYLLGKNPDTGEDFSYRQGWLVDKIVLVQRELEFANRRVVQDGGFLP</sequence>
<dbReference type="RefSeq" id="WP_419187731.1">
    <property type="nucleotide sequence ID" value="NZ_CP036272.1"/>
</dbReference>
<gene>
    <name evidence="1" type="ORF">SV7mr_46210</name>
</gene>
<evidence type="ECO:0000313" key="1">
    <source>
        <dbReference type="EMBL" id="QDT62074.1"/>
    </source>
</evidence>
<keyword evidence="2" id="KW-1185">Reference proteome</keyword>
<name>A0A517T114_9BACT</name>
<accession>A0A517T114</accession>
<dbReference type="AlphaFoldDB" id="A0A517T114"/>